<dbReference type="KEGG" id="ehx:EMIHUDRAFT_231494"/>
<evidence type="ECO:0000259" key="10">
    <source>
        <dbReference type="Pfam" id="PF00561"/>
    </source>
</evidence>
<comment type="catalytic activity">
    <reaction evidence="1">
        <text>Release of N-terminal proline from a peptide.</text>
        <dbReference type="EC" id="3.4.11.5"/>
    </reaction>
</comment>
<comment type="subcellular location">
    <subcellularLocation>
        <location evidence="2">Cytoplasm</location>
    </subcellularLocation>
</comment>
<keyword evidence="7" id="KW-0378">Hydrolase</keyword>
<dbReference type="Pfam" id="PF00561">
    <property type="entry name" value="Abhydrolase_1"/>
    <property type="match status" value="1"/>
</dbReference>
<feature type="domain" description="AB hydrolase-1" evidence="10">
    <location>
        <begin position="204"/>
        <end position="309"/>
    </location>
</feature>
<evidence type="ECO:0000313" key="12">
    <source>
        <dbReference type="Proteomes" id="UP000013827"/>
    </source>
</evidence>
<dbReference type="PRINTS" id="PR00793">
    <property type="entry name" value="PROAMNOPTASE"/>
</dbReference>
<dbReference type="InterPro" id="IPR002410">
    <property type="entry name" value="Peptidase_S33"/>
</dbReference>
<dbReference type="PANTHER" id="PTHR43722">
    <property type="entry name" value="PROLINE IMINOPEPTIDASE"/>
    <property type="match status" value="1"/>
</dbReference>
<comment type="similarity">
    <text evidence="3">Belongs to the peptidase S33 family.</text>
</comment>
<evidence type="ECO:0000256" key="5">
    <source>
        <dbReference type="ARBA" id="ARBA00022438"/>
    </source>
</evidence>
<feature type="compositionally biased region" description="Basic and acidic residues" evidence="9">
    <location>
        <begin position="20"/>
        <end position="30"/>
    </location>
</feature>
<evidence type="ECO:0000256" key="2">
    <source>
        <dbReference type="ARBA" id="ARBA00004496"/>
    </source>
</evidence>
<proteinExistence type="inferred from homology"/>
<reference evidence="11" key="2">
    <citation type="submission" date="2024-10" db="UniProtKB">
        <authorList>
            <consortium name="EnsemblProtists"/>
        </authorList>
    </citation>
    <scope>IDENTIFICATION</scope>
</reference>
<evidence type="ECO:0000256" key="6">
    <source>
        <dbReference type="ARBA" id="ARBA00022670"/>
    </source>
</evidence>
<dbReference type="EnsemblProtists" id="EOD31703">
    <property type="protein sequence ID" value="EOD31703"/>
    <property type="gene ID" value="EMIHUDRAFT_231494"/>
</dbReference>
<feature type="compositionally biased region" description="Low complexity" evidence="9">
    <location>
        <begin position="35"/>
        <end position="64"/>
    </location>
</feature>
<dbReference type="Proteomes" id="UP000013827">
    <property type="component" value="Unassembled WGS sequence"/>
</dbReference>
<reference evidence="12" key="1">
    <citation type="journal article" date="2013" name="Nature">
        <title>Pan genome of the phytoplankton Emiliania underpins its global distribution.</title>
        <authorList>
            <person name="Read B.A."/>
            <person name="Kegel J."/>
            <person name="Klute M.J."/>
            <person name="Kuo A."/>
            <person name="Lefebvre S.C."/>
            <person name="Maumus F."/>
            <person name="Mayer C."/>
            <person name="Miller J."/>
            <person name="Monier A."/>
            <person name="Salamov A."/>
            <person name="Young J."/>
            <person name="Aguilar M."/>
            <person name="Claverie J.M."/>
            <person name="Frickenhaus S."/>
            <person name="Gonzalez K."/>
            <person name="Herman E.K."/>
            <person name="Lin Y.C."/>
            <person name="Napier J."/>
            <person name="Ogata H."/>
            <person name="Sarno A.F."/>
            <person name="Shmutz J."/>
            <person name="Schroeder D."/>
            <person name="de Vargas C."/>
            <person name="Verret F."/>
            <person name="von Dassow P."/>
            <person name="Valentin K."/>
            <person name="Van de Peer Y."/>
            <person name="Wheeler G."/>
            <person name="Dacks J.B."/>
            <person name="Delwiche C.F."/>
            <person name="Dyhrman S.T."/>
            <person name="Glockner G."/>
            <person name="John U."/>
            <person name="Richards T."/>
            <person name="Worden A.Z."/>
            <person name="Zhang X."/>
            <person name="Grigoriev I.V."/>
            <person name="Allen A.E."/>
            <person name="Bidle K."/>
            <person name="Borodovsky M."/>
            <person name="Bowler C."/>
            <person name="Brownlee C."/>
            <person name="Cock J.M."/>
            <person name="Elias M."/>
            <person name="Gladyshev V.N."/>
            <person name="Groth M."/>
            <person name="Guda C."/>
            <person name="Hadaegh A."/>
            <person name="Iglesias-Rodriguez M.D."/>
            <person name="Jenkins J."/>
            <person name="Jones B.M."/>
            <person name="Lawson T."/>
            <person name="Leese F."/>
            <person name="Lindquist E."/>
            <person name="Lobanov A."/>
            <person name="Lomsadze A."/>
            <person name="Malik S.B."/>
            <person name="Marsh M.E."/>
            <person name="Mackinder L."/>
            <person name="Mock T."/>
            <person name="Mueller-Roeber B."/>
            <person name="Pagarete A."/>
            <person name="Parker M."/>
            <person name="Probert I."/>
            <person name="Quesneville H."/>
            <person name="Raines C."/>
            <person name="Rensing S.A."/>
            <person name="Riano-Pachon D.M."/>
            <person name="Richier S."/>
            <person name="Rokitta S."/>
            <person name="Shiraiwa Y."/>
            <person name="Soanes D.M."/>
            <person name="van der Giezen M."/>
            <person name="Wahlund T.M."/>
            <person name="Williams B."/>
            <person name="Wilson W."/>
            <person name="Wolfe G."/>
            <person name="Wurch L.L."/>
        </authorList>
    </citation>
    <scope>NUCLEOTIDE SEQUENCE</scope>
</reference>
<evidence type="ECO:0000313" key="11">
    <source>
        <dbReference type="EnsemblProtists" id="EOD31703"/>
    </source>
</evidence>
<evidence type="ECO:0000256" key="4">
    <source>
        <dbReference type="ARBA" id="ARBA00012568"/>
    </source>
</evidence>
<evidence type="ECO:0000256" key="7">
    <source>
        <dbReference type="ARBA" id="ARBA00022801"/>
    </source>
</evidence>
<evidence type="ECO:0000256" key="9">
    <source>
        <dbReference type="SAM" id="MobiDB-lite"/>
    </source>
</evidence>
<dbReference type="PANTHER" id="PTHR43722:SF2">
    <property type="entry name" value="PROLINE IMINOPEPTIDASE"/>
    <property type="match status" value="1"/>
</dbReference>
<keyword evidence="12" id="KW-1185">Reference proteome</keyword>
<dbReference type="GO" id="GO:0005737">
    <property type="term" value="C:cytoplasm"/>
    <property type="evidence" value="ECO:0007669"/>
    <property type="project" value="UniProtKB-SubCell"/>
</dbReference>
<dbReference type="Gene3D" id="3.40.50.1820">
    <property type="entry name" value="alpha/beta hydrolase"/>
    <property type="match status" value="1"/>
</dbReference>
<accession>A0A0D3K7G8</accession>
<keyword evidence="5" id="KW-0031">Aminopeptidase</keyword>
<dbReference type="GO" id="GO:0004177">
    <property type="term" value="F:aminopeptidase activity"/>
    <property type="evidence" value="ECO:0007669"/>
    <property type="project" value="UniProtKB-KW"/>
</dbReference>
<dbReference type="EC" id="3.4.11.5" evidence="4"/>
<dbReference type="PaxDb" id="2903-EOD31703"/>
<protein>
    <recommendedName>
        <fullName evidence="4">prolyl aminopeptidase</fullName>
        <ecNumber evidence="4">3.4.11.5</ecNumber>
    </recommendedName>
    <alternativeName>
        <fullName evidence="8">Prolyl aminopeptidase</fullName>
    </alternativeName>
</protein>
<evidence type="ECO:0000256" key="3">
    <source>
        <dbReference type="ARBA" id="ARBA00010088"/>
    </source>
</evidence>
<sequence>MAAGWKRGQQQRGKGRGARGRADAGPRLVDKNALSARGSGPSRQSRSPSPDSPPAKRAASADSSGYETDTPDEVQQEAVRRVCGALGMRTQFDAAVAAGELLELLESLPRGAVEASHVYMAPITILAVLAGCSLVGSFSLIGCPHTLAVRATRGRRLRPTPLRALVMRQLYPVGAPLTTGNLAVSSVHTLYYELHGKADGVPALFLHGGPGAGCTRRHAGFFDPTHYRVVLFDQRGCGKSTPRGSLEGNDTPSLVADCEALRRHLGIETWDLVLGGSWGVTLALARLAEAREPGDRHPTKVSALVLRAVCLMRTKEVLWLFGDRGIGRLLPGGLHASSG</sequence>
<organism evidence="11 12">
    <name type="scientific">Emiliania huxleyi (strain CCMP1516)</name>
    <dbReference type="NCBI Taxonomy" id="280463"/>
    <lineage>
        <taxon>Eukaryota</taxon>
        <taxon>Haptista</taxon>
        <taxon>Haptophyta</taxon>
        <taxon>Prymnesiophyceae</taxon>
        <taxon>Isochrysidales</taxon>
        <taxon>Noelaerhabdaceae</taxon>
        <taxon>Emiliania</taxon>
    </lineage>
</organism>
<dbReference type="AlphaFoldDB" id="A0A0D3K7G8"/>
<dbReference type="InterPro" id="IPR005944">
    <property type="entry name" value="Pro_iminopeptidase"/>
</dbReference>
<name>A0A0D3K7G8_EMIH1</name>
<dbReference type="STRING" id="2903.R1D8C3"/>
<dbReference type="RefSeq" id="XP_005784132.1">
    <property type="nucleotide sequence ID" value="XM_005784075.1"/>
</dbReference>
<dbReference type="GeneID" id="17276997"/>
<evidence type="ECO:0000256" key="8">
    <source>
        <dbReference type="ARBA" id="ARBA00029605"/>
    </source>
</evidence>
<evidence type="ECO:0000256" key="1">
    <source>
        <dbReference type="ARBA" id="ARBA00001585"/>
    </source>
</evidence>
<feature type="compositionally biased region" description="Low complexity" evidence="9">
    <location>
        <begin position="1"/>
        <end position="12"/>
    </location>
</feature>
<dbReference type="HOGENOM" id="CLU_070710_0_0_1"/>
<feature type="region of interest" description="Disordered" evidence="9">
    <location>
        <begin position="1"/>
        <end position="74"/>
    </location>
</feature>
<dbReference type="GO" id="GO:0006508">
    <property type="term" value="P:proteolysis"/>
    <property type="evidence" value="ECO:0007669"/>
    <property type="project" value="UniProtKB-KW"/>
</dbReference>
<dbReference type="SUPFAM" id="SSF53474">
    <property type="entry name" value="alpha/beta-Hydrolases"/>
    <property type="match status" value="1"/>
</dbReference>
<dbReference type="InterPro" id="IPR029058">
    <property type="entry name" value="AB_hydrolase_fold"/>
</dbReference>
<keyword evidence="6" id="KW-0645">Protease</keyword>
<dbReference type="InterPro" id="IPR000073">
    <property type="entry name" value="AB_hydrolase_1"/>
</dbReference>